<dbReference type="EMBL" id="JACJTA010000019">
    <property type="protein sequence ID" value="MBD2605151.1"/>
    <property type="molecule type" value="Genomic_DNA"/>
</dbReference>
<feature type="region of interest" description="Disordered" evidence="1">
    <location>
        <begin position="87"/>
        <end position="126"/>
    </location>
</feature>
<evidence type="ECO:0000313" key="2">
    <source>
        <dbReference type="EMBL" id="MBD2605151.1"/>
    </source>
</evidence>
<keyword evidence="3" id="KW-1185">Reference proteome</keyword>
<accession>A0ABR8GQB6</accession>
<sequence length="381" mass="43065">MEAAQVQFATTNSEELPLLDLFTRLREAGLPLGIDEYRLILEALQKGFGITNQEALAQLCRTLWVKSKDEEHLFNYHFQQVMSASSTNSAFTPTSPEKPDSSDTKTTKSSSQPEPEQTENTPVSVPVSSELIEVEDEMQIAEAVQITTNSFDEIAENRFTQTDEYFPVTRRQMKQSWRHLRRFVRQGLPTEFDVEATIERIGQQGILLEPVMVPSRVNRTELQLLIDQKGSMVPFHALSQRLADTAVRGGRLGKAGIYYFHNCPTKYIYRDTARQKAEPVSDFLAKLRPECSAVLIFSDAGAARGGYSLERLELTEKFLYQIKQRVRYIAWVNPMATERWFGTTAGEIARLVPMFELSRQGLDSAIAVLRGRSTSVAGQIK</sequence>
<evidence type="ECO:0000313" key="3">
    <source>
        <dbReference type="Proteomes" id="UP000660380"/>
    </source>
</evidence>
<evidence type="ECO:0000256" key="1">
    <source>
        <dbReference type="SAM" id="MobiDB-lite"/>
    </source>
</evidence>
<dbReference type="PANTHER" id="PTHR39338">
    <property type="entry name" value="BLL5662 PROTEIN-RELATED"/>
    <property type="match status" value="1"/>
</dbReference>
<feature type="compositionally biased region" description="Basic and acidic residues" evidence="1">
    <location>
        <begin position="97"/>
        <end position="106"/>
    </location>
</feature>
<organism evidence="2 3">
    <name type="scientific">Scytonema hofmannii FACHB-248</name>
    <dbReference type="NCBI Taxonomy" id="1842502"/>
    <lineage>
        <taxon>Bacteria</taxon>
        <taxon>Bacillati</taxon>
        <taxon>Cyanobacteriota</taxon>
        <taxon>Cyanophyceae</taxon>
        <taxon>Nostocales</taxon>
        <taxon>Scytonemataceae</taxon>
        <taxon>Scytonema</taxon>
    </lineage>
</organism>
<comment type="caution">
    <text evidence="2">The sequence shown here is derived from an EMBL/GenBank/DDBJ whole genome shotgun (WGS) entry which is preliminary data.</text>
</comment>
<name>A0ABR8GQB6_9CYAN</name>
<feature type="compositionally biased region" description="Polar residues" evidence="1">
    <location>
        <begin position="112"/>
        <end position="126"/>
    </location>
</feature>
<reference evidence="2 3" key="1">
    <citation type="journal article" date="2020" name="ISME J.">
        <title>Comparative genomics reveals insights into cyanobacterial evolution and habitat adaptation.</title>
        <authorList>
            <person name="Chen M.Y."/>
            <person name="Teng W.K."/>
            <person name="Zhao L."/>
            <person name="Hu C.X."/>
            <person name="Zhou Y.K."/>
            <person name="Han B.P."/>
            <person name="Song L.R."/>
            <person name="Shu W.S."/>
        </authorList>
    </citation>
    <scope>NUCLEOTIDE SEQUENCE [LARGE SCALE GENOMIC DNA]</scope>
    <source>
        <strain evidence="2 3">FACHB-248</strain>
    </source>
</reference>
<dbReference type="RefSeq" id="WP_029634397.1">
    <property type="nucleotide sequence ID" value="NZ_JACJTA010000019.1"/>
</dbReference>
<evidence type="ECO:0008006" key="4">
    <source>
        <dbReference type="Google" id="ProtNLM"/>
    </source>
</evidence>
<protein>
    <recommendedName>
        <fullName evidence="4">VWA containing CoxE family protein</fullName>
    </recommendedName>
</protein>
<dbReference type="PANTHER" id="PTHR39338:SF7">
    <property type="entry name" value="BLL6692 PROTEIN"/>
    <property type="match status" value="1"/>
</dbReference>
<gene>
    <name evidence="2" type="ORF">H6G81_11560</name>
</gene>
<dbReference type="Proteomes" id="UP000660380">
    <property type="component" value="Unassembled WGS sequence"/>
</dbReference>
<proteinExistence type="predicted"/>